<evidence type="ECO:0000313" key="2">
    <source>
        <dbReference type="EMBL" id="ATI20308.1"/>
    </source>
</evidence>
<dbReference type="InterPro" id="IPR004860">
    <property type="entry name" value="LAGLIDADG_dom"/>
</dbReference>
<dbReference type="EMBL" id="KY575055">
    <property type="protein sequence ID" value="ATI20308.1"/>
    <property type="molecule type" value="Genomic_DNA"/>
</dbReference>
<dbReference type="Gene3D" id="3.10.28.10">
    <property type="entry name" value="Homing endonucleases"/>
    <property type="match status" value="2"/>
</dbReference>
<reference evidence="2" key="1">
    <citation type="submission" date="2017-02" db="EMBL/GenBank/DDBJ databases">
        <title>Fungal Comparative Genomics of Melanconis species and Ophiognomonia clavigignenti-juglandacearum at Different Phylogenetic Distances.</title>
        <authorList>
            <person name="Demers J.E."/>
            <person name="Castlebury L.A."/>
        </authorList>
    </citation>
    <scope>NUCLEOTIDE SEQUENCE</scope>
    <source>
        <strain evidence="2">DMW523</strain>
    </source>
</reference>
<name>A0A291LJ63_9PEZI</name>
<dbReference type="SUPFAM" id="SSF55608">
    <property type="entry name" value="Homing endonucleases"/>
    <property type="match status" value="2"/>
</dbReference>
<feature type="domain" description="Homing endonuclease LAGLIDADG" evidence="1">
    <location>
        <begin position="173"/>
        <end position="265"/>
    </location>
</feature>
<sequence length="294" mass="34216">MLGFFFYCGKPYYLSAQTIMGIAAKSIADGNNISELSFDKFNKLYSEKYNTRLDPKWLGWFIGFAEGDGYLGINENTPVFVLTQKESKILYEIKDIFNFGYVKEFEGFSRFIVRDKSNIILLYHLFNGNLHLKSKMDQLVEWSVVWNSKNNNKEKLSVITELVKFSFNNSWFSGFTDAEGCFNVYVSKSSKCINLRFIVDQKEGLPLFNQLKDILGSGSIYARKNNNYRITITNVNKLALIIKYFNVYVLRSKKQFAFEKWKVIYNCVLNKEHLTPKGMENLKELSKLINKDND</sequence>
<dbReference type="InterPro" id="IPR027434">
    <property type="entry name" value="Homing_endonucl"/>
</dbReference>
<dbReference type="Pfam" id="PF00961">
    <property type="entry name" value="LAGLIDADG_1"/>
    <property type="match status" value="1"/>
</dbReference>
<organism evidence="2">
    <name type="scientific">Juglanconis sp</name>
    <dbReference type="NCBI Taxonomy" id="2041886"/>
    <lineage>
        <taxon>Eukaryota</taxon>
        <taxon>Fungi</taxon>
        <taxon>Dikarya</taxon>
        <taxon>Ascomycota</taxon>
        <taxon>Pezizomycotina</taxon>
        <taxon>Sordariomycetes</taxon>
        <taxon>Sordariomycetidae</taxon>
        <taxon>Diaporthales</taxon>
        <taxon>Juglanconidaceae</taxon>
        <taxon>Juglanconis</taxon>
    </lineage>
</organism>
<protein>
    <submittedName>
        <fullName evidence="2">LAGLIDADG endonuclease</fullName>
    </submittedName>
</protein>
<keyword evidence="2" id="KW-0378">Hydrolase</keyword>
<keyword evidence="2" id="KW-0255">Endonuclease</keyword>
<dbReference type="GO" id="GO:0004519">
    <property type="term" value="F:endonuclease activity"/>
    <property type="evidence" value="ECO:0007669"/>
    <property type="project" value="UniProtKB-KW"/>
</dbReference>
<evidence type="ECO:0000259" key="1">
    <source>
        <dbReference type="Pfam" id="PF00961"/>
    </source>
</evidence>
<keyword evidence="2" id="KW-0496">Mitochondrion</keyword>
<dbReference type="PANTHER" id="PTHR36181:SF3">
    <property type="entry name" value="INTRON-ENCODED DNA ENDONUCLEASE AI5 BETA"/>
    <property type="match status" value="1"/>
</dbReference>
<geneLocation type="mitochondrion" evidence="2"/>
<gene>
    <name evidence="2" type="primary">orf294</name>
</gene>
<dbReference type="InterPro" id="IPR051289">
    <property type="entry name" value="LAGLIDADG_Endonuclease"/>
</dbReference>
<dbReference type="GO" id="GO:0005739">
    <property type="term" value="C:mitochondrion"/>
    <property type="evidence" value="ECO:0007669"/>
    <property type="project" value="UniProtKB-ARBA"/>
</dbReference>
<dbReference type="PANTHER" id="PTHR36181">
    <property type="entry name" value="INTRON-ENCODED ENDONUCLEASE AI3-RELATED"/>
    <property type="match status" value="1"/>
</dbReference>
<proteinExistence type="predicted"/>
<keyword evidence="2" id="KW-0540">Nuclease</keyword>
<accession>A0A291LJ63</accession>
<dbReference type="AlphaFoldDB" id="A0A291LJ63"/>